<gene>
    <name evidence="2" type="ORF">SAMN06272737_1622</name>
</gene>
<keyword evidence="3" id="KW-1185">Reference proteome</keyword>
<sequence>MLASTVQFSTYDQTPATRPHPTQHPPQGAAGGMRCRPALQRSNRPPPADGARSLRTQQRAYDPAPTPTPLHTPHQGRAVLGAGGKPAAELVSVPPSSTTPETRSPPEMTGHRVLSAALDHHSTCGGQCSLERR</sequence>
<evidence type="ECO:0000313" key="3">
    <source>
        <dbReference type="Proteomes" id="UP000198403"/>
    </source>
</evidence>
<evidence type="ECO:0000256" key="1">
    <source>
        <dbReference type="SAM" id="MobiDB-lite"/>
    </source>
</evidence>
<evidence type="ECO:0000313" key="2">
    <source>
        <dbReference type="EMBL" id="SNR99992.1"/>
    </source>
</evidence>
<dbReference type="EMBL" id="FZNO01000062">
    <property type="protein sequence ID" value="SNR99992.1"/>
    <property type="molecule type" value="Genomic_DNA"/>
</dbReference>
<accession>A0A239AXD3</accession>
<name>A0A239AXD3_9ACTN</name>
<reference evidence="2 3" key="1">
    <citation type="submission" date="2017-06" db="EMBL/GenBank/DDBJ databases">
        <authorList>
            <person name="Kim H.J."/>
            <person name="Triplett B.A."/>
        </authorList>
    </citation>
    <scope>NUCLEOTIDE SEQUENCE [LARGE SCALE GENOMIC DNA]</scope>
    <source>
        <strain evidence="2 3">DSM 44272</strain>
    </source>
</reference>
<proteinExistence type="predicted"/>
<feature type="compositionally biased region" description="Polar residues" evidence="1">
    <location>
        <begin position="1"/>
        <end position="16"/>
    </location>
</feature>
<feature type="compositionally biased region" description="Low complexity" evidence="1">
    <location>
        <begin position="91"/>
        <end position="108"/>
    </location>
</feature>
<feature type="region of interest" description="Disordered" evidence="1">
    <location>
        <begin position="1"/>
        <end position="111"/>
    </location>
</feature>
<organism evidence="2 3">
    <name type="scientific">Blastococcus mobilis</name>
    <dbReference type="NCBI Taxonomy" id="1938746"/>
    <lineage>
        <taxon>Bacteria</taxon>
        <taxon>Bacillati</taxon>
        <taxon>Actinomycetota</taxon>
        <taxon>Actinomycetes</taxon>
        <taxon>Geodermatophilales</taxon>
        <taxon>Geodermatophilaceae</taxon>
        <taxon>Blastococcus</taxon>
    </lineage>
</organism>
<protein>
    <submittedName>
        <fullName evidence="2">Uncharacterized protein</fullName>
    </submittedName>
</protein>
<dbReference type="Proteomes" id="UP000198403">
    <property type="component" value="Unassembled WGS sequence"/>
</dbReference>
<dbReference type="AlphaFoldDB" id="A0A239AXD3"/>